<keyword evidence="14" id="KW-0732">Signal</keyword>
<keyword evidence="3 11" id="KW-1134">Transmembrane beta strand</keyword>
<feature type="short sequence motif" description="TonB box" evidence="12">
    <location>
        <begin position="56"/>
        <end position="62"/>
    </location>
</feature>
<dbReference type="InterPro" id="IPR039426">
    <property type="entry name" value="TonB-dep_rcpt-like"/>
</dbReference>
<feature type="domain" description="TonB-dependent receptor plug" evidence="16">
    <location>
        <begin position="68"/>
        <end position="178"/>
    </location>
</feature>
<dbReference type="EMBL" id="CP060028">
    <property type="protein sequence ID" value="QND78968.1"/>
    <property type="molecule type" value="Genomic_DNA"/>
</dbReference>
<keyword evidence="17" id="KW-0675">Receptor</keyword>
<evidence type="ECO:0000256" key="12">
    <source>
        <dbReference type="PROSITE-ProRule" id="PRU10143"/>
    </source>
</evidence>
<keyword evidence="4" id="KW-0410">Iron transport</keyword>
<proteinExistence type="inferred from homology"/>
<dbReference type="Gene3D" id="2.40.170.20">
    <property type="entry name" value="TonB-dependent receptor, beta-barrel domain"/>
    <property type="match status" value="1"/>
</dbReference>
<dbReference type="InterPro" id="IPR000531">
    <property type="entry name" value="Beta-barrel_TonB"/>
</dbReference>
<dbReference type="Pfam" id="PF07715">
    <property type="entry name" value="Plug"/>
    <property type="match status" value="1"/>
</dbReference>
<feature type="signal peptide" evidence="14">
    <location>
        <begin position="1"/>
        <end position="36"/>
    </location>
</feature>
<evidence type="ECO:0000256" key="13">
    <source>
        <dbReference type="RuleBase" id="RU003357"/>
    </source>
</evidence>
<dbReference type="Pfam" id="PF00593">
    <property type="entry name" value="TonB_dep_Rec_b-barrel"/>
    <property type="match status" value="1"/>
</dbReference>
<keyword evidence="2 11" id="KW-0813">Transport</keyword>
<evidence type="ECO:0000259" key="15">
    <source>
        <dbReference type="Pfam" id="PF00593"/>
    </source>
</evidence>
<protein>
    <submittedName>
        <fullName evidence="17">TonB-dependent receptor</fullName>
    </submittedName>
</protein>
<dbReference type="PANTHER" id="PTHR32552:SF81">
    <property type="entry name" value="TONB-DEPENDENT OUTER MEMBRANE RECEPTOR"/>
    <property type="match status" value="1"/>
</dbReference>
<dbReference type="InterPro" id="IPR012910">
    <property type="entry name" value="Plug_dom"/>
</dbReference>
<feature type="domain" description="TonB-dependent receptor-like beta-barrel" evidence="15">
    <location>
        <begin position="339"/>
        <end position="775"/>
    </location>
</feature>
<evidence type="ECO:0000256" key="11">
    <source>
        <dbReference type="PROSITE-ProRule" id="PRU01360"/>
    </source>
</evidence>
<evidence type="ECO:0000256" key="1">
    <source>
        <dbReference type="ARBA" id="ARBA00004571"/>
    </source>
</evidence>
<dbReference type="PROSITE" id="PS00430">
    <property type="entry name" value="TONB_DEPENDENT_REC_1"/>
    <property type="match status" value="1"/>
</dbReference>
<dbReference type="Proteomes" id="UP000515506">
    <property type="component" value="Chromosome"/>
</dbReference>
<evidence type="ECO:0000313" key="17">
    <source>
        <dbReference type="EMBL" id="QND78968.1"/>
    </source>
</evidence>
<dbReference type="SUPFAM" id="SSF56935">
    <property type="entry name" value="Porins"/>
    <property type="match status" value="1"/>
</dbReference>
<organism evidence="17 18">
    <name type="scientific">Pseudoxanthomonas mexicana</name>
    <dbReference type="NCBI Taxonomy" id="128785"/>
    <lineage>
        <taxon>Bacteria</taxon>
        <taxon>Pseudomonadati</taxon>
        <taxon>Pseudomonadota</taxon>
        <taxon>Gammaproteobacteria</taxon>
        <taxon>Lysobacterales</taxon>
        <taxon>Lysobacteraceae</taxon>
        <taxon>Pseudoxanthomonas</taxon>
    </lineage>
</organism>
<comment type="subcellular location">
    <subcellularLocation>
        <location evidence="1 11">Cell outer membrane</location>
        <topology evidence="1 11">Multi-pass membrane protein</topology>
    </subcellularLocation>
</comment>
<evidence type="ECO:0000256" key="5">
    <source>
        <dbReference type="ARBA" id="ARBA00022692"/>
    </source>
</evidence>
<keyword evidence="5 11" id="KW-0812">Transmembrane</keyword>
<keyword evidence="6" id="KW-0408">Iron</keyword>
<keyword evidence="18" id="KW-1185">Reference proteome</keyword>
<dbReference type="PANTHER" id="PTHR32552">
    <property type="entry name" value="FERRICHROME IRON RECEPTOR-RELATED"/>
    <property type="match status" value="1"/>
</dbReference>
<keyword evidence="7" id="KW-0406">Ion transport</keyword>
<dbReference type="InterPro" id="IPR036942">
    <property type="entry name" value="Beta-barrel_TonB_sf"/>
</dbReference>
<feature type="chain" id="PRO_5045580271" evidence="14">
    <location>
        <begin position="37"/>
        <end position="825"/>
    </location>
</feature>
<evidence type="ECO:0000256" key="7">
    <source>
        <dbReference type="ARBA" id="ARBA00023065"/>
    </source>
</evidence>
<evidence type="ECO:0000256" key="4">
    <source>
        <dbReference type="ARBA" id="ARBA00022496"/>
    </source>
</evidence>
<evidence type="ECO:0000256" key="2">
    <source>
        <dbReference type="ARBA" id="ARBA00022448"/>
    </source>
</evidence>
<accession>A0ABX6R6Z9</accession>
<evidence type="ECO:0000256" key="14">
    <source>
        <dbReference type="SAM" id="SignalP"/>
    </source>
</evidence>
<evidence type="ECO:0000256" key="9">
    <source>
        <dbReference type="ARBA" id="ARBA00023136"/>
    </source>
</evidence>
<evidence type="ECO:0000256" key="8">
    <source>
        <dbReference type="ARBA" id="ARBA00023077"/>
    </source>
</evidence>
<keyword evidence="10 11" id="KW-0998">Cell outer membrane</keyword>
<evidence type="ECO:0000313" key="18">
    <source>
        <dbReference type="Proteomes" id="UP000515506"/>
    </source>
</evidence>
<dbReference type="RefSeq" id="WP_185894369.1">
    <property type="nucleotide sequence ID" value="NZ_CP060028.1"/>
</dbReference>
<comment type="similarity">
    <text evidence="11 13">Belongs to the TonB-dependent receptor family.</text>
</comment>
<name>A0ABX6R6Z9_PSEMX</name>
<sequence>MSTRSRRKPGRRDPSTLARFPLTAAIYLAFGATALAQDAPATPPAEGERSAATLDTVTVTAQKRVENLQEVPISIQVLGTEQLKNLNVTDFDDYVKYLPSVSYQSAGPGFAQIYMRGVASGGDGNHSGSLPSVGVYLDEQPVTTIQGPLDIHIYDIDRVESLAGPQGTLYGASSQAGTLRIITNKPDPTGFAAGYGLELNSVSHGGIGHVAEGFLNLPMSDRAAIRLVAWNKHDAGYIDNVYGTRTFPSWDADSGGNGTIDNAGRARKDYNEVDTTGARLALKVDLDDNWSITPTIMGQQQKSEGGFAVDPQVGELALTHFYPETSDDRWWQAALTVEGRIGNFDLTYAFARLDRDVDVEQDYNDYAFWYDTLAAYGAYTCSDFDPDTFTCAPGSLVNPSQYIQGVDGYKKTSHELRIASPTENRFRFVAGVFMQDQEHDIQQRYKIDGLSPVQSVTGWPDTIWLTKQLRQDKDKAVFGELSFDITEDLTATAGARWFEVDNSLKGFFGFADWGWVSSYGEAACPDGAPTFNGAPCSFFDKRVKENGHIGRFNLTWRIDPSKMIYGTWSEGFRPGGINRRGTLPPYLSDYLTNYEFGWKTTWLDNRLSFNGSVFRQDWEDFQFSILGANGLTEIKNANQARINGAEFSLAFAATYNLQLTAGAAFYDAELTENYCGFTDDDGNPVTECADPEAPEGTQLPVTPKMKGNLTARYTFDVAGGEAFLQGAVVHVGDRKSDLRLAEREILGDLDAYTTVDVSAGYRRNDWKVDVYVNNLFDERGELNRFTQCAESVCGAAGVVPEYPNGQVYTVVTQPRTIGVRFSQEF</sequence>
<evidence type="ECO:0000256" key="6">
    <source>
        <dbReference type="ARBA" id="ARBA00023004"/>
    </source>
</evidence>
<gene>
    <name evidence="17" type="ORF">H4W19_11315</name>
</gene>
<evidence type="ECO:0000256" key="3">
    <source>
        <dbReference type="ARBA" id="ARBA00022452"/>
    </source>
</evidence>
<evidence type="ECO:0000256" key="10">
    <source>
        <dbReference type="ARBA" id="ARBA00023237"/>
    </source>
</evidence>
<evidence type="ECO:0000259" key="16">
    <source>
        <dbReference type="Pfam" id="PF07715"/>
    </source>
</evidence>
<keyword evidence="8 12" id="KW-0798">TonB box</keyword>
<keyword evidence="9 11" id="KW-0472">Membrane</keyword>
<reference evidence="17 18" key="1">
    <citation type="submission" date="2020-08" db="EMBL/GenBank/DDBJ databases">
        <title>Streptomycin resistant and MDR strain, P. mexicana.</title>
        <authorList>
            <person name="Ganesh-kumar S."/>
            <person name="Zhe T."/>
            <person name="Yu Z."/>
            <person name="Min Y."/>
        </authorList>
    </citation>
    <scope>NUCLEOTIDE SEQUENCE [LARGE SCALE GENOMIC DNA]</scope>
    <source>
        <strain evidence="17 18">GTZY</strain>
    </source>
</reference>
<dbReference type="PROSITE" id="PS52016">
    <property type="entry name" value="TONB_DEPENDENT_REC_3"/>
    <property type="match status" value="1"/>
</dbReference>
<dbReference type="InterPro" id="IPR010916">
    <property type="entry name" value="TonB_box_CS"/>
</dbReference>